<protein>
    <submittedName>
        <fullName evidence="3">YggT family protein</fullName>
    </submittedName>
</protein>
<evidence type="ECO:0000256" key="2">
    <source>
        <dbReference type="SAM" id="Phobius"/>
    </source>
</evidence>
<dbReference type="Proteomes" id="UP001589836">
    <property type="component" value="Unassembled WGS sequence"/>
</dbReference>
<dbReference type="Pfam" id="PF02325">
    <property type="entry name" value="CCB3_YggT"/>
    <property type="match status" value="1"/>
</dbReference>
<keyword evidence="4" id="KW-1185">Reference proteome</keyword>
<dbReference type="PANTHER" id="PTHR33219">
    <property type="entry name" value="YLMG HOMOLOG PROTEIN 2, CHLOROPLASTIC"/>
    <property type="match status" value="1"/>
</dbReference>
<comment type="similarity">
    <text evidence="1">Belongs to the YggT family.</text>
</comment>
<name>A0ABV6LNS8_9BACI</name>
<keyword evidence="2" id="KW-0812">Transmembrane</keyword>
<gene>
    <name evidence="3" type="ORF">ACFFGV_10855</name>
</gene>
<reference evidence="3 4" key="1">
    <citation type="submission" date="2024-09" db="EMBL/GenBank/DDBJ databases">
        <authorList>
            <person name="Sun Q."/>
            <person name="Mori K."/>
        </authorList>
    </citation>
    <scope>NUCLEOTIDE SEQUENCE [LARGE SCALE GENOMIC DNA]</scope>
    <source>
        <strain evidence="3 4">NCAIM B.02529</strain>
    </source>
</reference>
<dbReference type="EMBL" id="JBHLTP010000009">
    <property type="protein sequence ID" value="MFC0524060.1"/>
    <property type="molecule type" value="Genomic_DNA"/>
</dbReference>
<feature type="transmembrane region" description="Helical" evidence="2">
    <location>
        <begin position="7"/>
        <end position="28"/>
    </location>
</feature>
<dbReference type="PANTHER" id="PTHR33219:SF14">
    <property type="entry name" value="PROTEIN COFACTOR ASSEMBLY OF COMPLEX C SUBUNIT B CCB3, CHLOROPLASTIC-RELATED"/>
    <property type="match status" value="1"/>
</dbReference>
<feature type="transmembrane region" description="Helical" evidence="2">
    <location>
        <begin position="66"/>
        <end position="87"/>
    </location>
</feature>
<keyword evidence="2" id="KW-1133">Transmembrane helix</keyword>
<comment type="caution">
    <text evidence="3">The sequence shown here is derived from an EMBL/GenBank/DDBJ whole genome shotgun (WGS) entry which is preliminary data.</text>
</comment>
<dbReference type="InterPro" id="IPR003425">
    <property type="entry name" value="CCB3/YggT"/>
</dbReference>
<keyword evidence="2" id="KW-0472">Membrane</keyword>
<accession>A0ABV6LNS8</accession>
<dbReference type="RefSeq" id="WP_377347939.1">
    <property type="nucleotide sequence ID" value="NZ_JBHLTP010000009.1"/>
</dbReference>
<proteinExistence type="inferred from homology"/>
<evidence type="ECO:0000256" key="1">
    <source>
        <dbReference type="ARBA" id="ARBA00010894"/>
    </source>
</evidence>
<evidence type="ECO:0000313" key="4">
    <source>
        <dbReference type="Proteomes" id="UP001589836"/>
    </source>
</evidence>
<organism evidence="3 4">
    <name type="scientific">Pontibacillus salicampi</name>
    <dbReference type="NCBI Taxonomy" id="1449801"/>
    <lineage>
        <taxon>Bacteria</taxon>
        <taxon>Bacillati</taxon>
        <taxon>Bacillota</taxon>
        <taxon>Bacilli</taxon>
        <taxon>Bacillales</taxon>
        <taxon>Bacillaceae</taxon>
        <taxon>Pontibacillus</taxon>
    </lineage>
</organism>
<sequence>MYSVLEFLQFLLNAYFFALIGYILMSWFPGARDSSIGRFLGTICEPYLEPFRRFIPPIGMIDISPIVAIFALNFAAGAGISALYSLVNNLL</sequence>
<evidence type="ECO:0000313" key="3">
    <source>
        <dbReference type="EMBL" id="MFC0524060.1"/>
    </source>
</evidence>